<proteinExistence type="predicted"/>
<evidence type="ECO:0000313" key="1">
    <source>
        <dbReference type="EMBL" id="MPM30960.1"/>
    </source>
</evidence>
<dbReference type="AlphaFoldDB" id="A0A644YR30"/>
<sequence length="445" mass="50873">MPDDELESYMQILVDSFSLEWLEKKNNHPIQLLWERNDELSTNELYSLADSIKSLNKIDSDWVKAQVKLAKSRDKNNSRGAIFELLALSMMNAIEHPVQPAKRNQAGYDGVITKPKGQHTRVSIKSYGCSNFQQQFEKKAKEIEKTIIKLLRKYNYLPSQIILDFPDIFPEKREWELLEKDIDTIFKEQRNAAKPFTALAEPIDSNMPLAPGNSRAIFVLIINPFRHNTEVFHPAFNTYTLMISAKFHKNEHLNIYSKLNDACSNLSKYAATETAEIINSLIIHIPDTISLKQCTDWLDQYFDEFPDKPISFVILYQVSVADDITAKTSSINHCANIYTREGKKIEGNYKFCIPVGSVSHISSDMLIVAEFPDGTKETIPIESKYYYQRGEHYIKMLPDGNRGYHGNIKRIGNGVHTNVVIEFPGQKQSAVIKGKFSPSDELLIL</sequence>
<reference evidence="1" key="1">
    <citation type="submission" date="2019-08" db="EMBL/GenBank/DDBJ databases">
        <authorList>
            <person name="Kucharzyk K."/>
            <person name="Murdoch R.W."/>
            <person name="Higgins S."/>
            <person name="Loffler F."/>
        </authorList>
    </citation>
    <scope>NUCLEOTIDE SEQUENCE</scope>
</reference>
<name>A0A644YR30_9ZZZZ</name>
<dbReference type="EMBL" id="VSSQ01005939">
    <property type="protein sequence ID" value="MPM30960.1"/>
    <property type="molecule type" value="Genomic_DNA"/>
</dbReference>
<gene>
    <name evidence="1" type="ORF">SDC9_77513</name>
</gene>
<accession>A0A644YR30</accession>
<protein>
    <submittedName>
        <fullName evidence="1">Uncharacterized protein</fullName>
    </submittedName>
</protein>
<comment type="caution">
    <text evidence="1">The sequence shown here is derived from an EMBL/GenBank/DDBJ whole genome shotgun (WGS) entry which is preliminary data.</text>
</comment>
<organism evidence="1">
    <name type="scientific">bioreactor metagenome</name>
    <dbReference type="NCBI Taxonomy" id="1076179"/>
    <lineage>
        <taxon>unclassified sequences</taxon>
        <taxon>metagenomes</taxon>
        <taxon>ecological metagenomes</taxon>
    </lineage>
</organism>